<dbReference type="SUPFAM" id="SSF53335">
    <property type="entry name" value="S-adenosyl-L-methionine-dependent methyltransferases"/>
    <property type="match status" value="1"/>
</dbReference>
<evidence type="ECO:0000256" key="2">
    <source>
        <dbReference type="ARBA" id="ARBA00004496"/>
    </source>
</evidence>
<gene>
    <name evidence="9" type="primary">tpm</name>
    <name evidence="10" type="ORF">H9645_00290</name>
</gene>
<dbReference type="HAMAP" id="MF_00812">
    <property type="entry name" value="Thiopur_methtran"/>
    <property type="match status" value="1"/>
</dbReference>
<evidence type="ECO:0000256" key="9">
    <source>
        <dbReference type="HAMAP-Rule" id="MF_00812"/>
    </source>
</evidence>
<dbReference type="Gene3D" id="3.40.50.150">
    <property type="entry name" value="Vaccinia Virus protein VP39"/>
    <property type="match status" value="1"/>
</dbReference>
<protein>
    <recommendedName>
        <fullName evidence="4 9">Thiopurine S-methyltransferase</fullName>
        <ecNumber evidence="4 9">2.1.1.67</ecNumber>
    </recommendedName>
    <alternativeName>
        <fullName evidence="9">Thiopurine methyltransferase</fullName>
    </alternativeName>
</protein>
<dbReference type="PROSITE" id="PS51585">
    <property type="entry name" value="SAM_MT_TPMT"/>
    <property type="match status" value="1"/>
</dbReference>
<evidence type="ECO:0000256" key="7">
    <source>
        <dbReference type="ARBA" id="ARBA00022679"/>
    </source>
</evidence>
<dbReference type="PANTHER" id="PTHR10259:SF11">
    <property type="entry name" value="THIOPURINE S-METHYLTRANSFERASE"/>
    <property type="match status" value="1"/>
</dbReference>
<feature type="binding site" evidence="9">
    <location>
        <position position="10"/>
    </location>
    <ligand>
        <name>S-adenosyl-L-methionine</name>
        <dbReference type="ChEBI" id="CHEBI:59789"/>
    </ligand>
</feature>
<dbReference type="EC" id="2.1.1.67" evidence="4 9"/>
<evidence type="ECO:0000313" key="10">
    <source>
        <dbReference type="EMBL" id="MBD7986467.1"/>
    </source>
</evidence>
<dbReference type="NCBIfam" id="TIGR03840">
    <property type="entry name" value="TMPT_Se_Te"/>
    <property type="match status" value="1"/>
</dbReference>
<comment type="catalytic activity">
    <reaction evidence="1 9">
        <text>S-adenosyl-L-methionine + a thiopurine = S-adenosyl-L-homocysteine + a thiopurine S-methylether.</text>
        <dbReference type="EC" id="2.1.1.67"/>
    </reaction>
</comment>
<keyword evidence="7 9" id="KW-0808">Transferase</keyword>
<keyword evidence="11" id="KW-1185">Reference proteome</keyword>
<keyword evidence="8 9" id="KW-0949">S-adenosyl-L-methionine</keyword>
<accession>A0ABR8UEK2</accession>
<dbReference type="PIRSF" id="PIRSF023956">
    <property type="entry name" value="Thiopurine_S-methyltransferase"/>
    <property type="match status" value="1"/>
</dbReference>
<dbReference type="Pfam" id="PF05724">
    <property type="entry name" value="TPMT"/>
    <property type="match status" value="1"/>
</dbReference>
<comment type="similarity">
    <text evidence="3 9">Belongs to the class I-like SAM-binding methyltransferase superfamily. TPMT family.</text>
</comment>
<dbReference type="InterPro" id="IPR025835">
    <property type="entry name" value="Thiopurine_S-MeTrfase"/>
</dbReference>
<dbReference type="GO" id="GO:0032259">
    <property type="term" value="P:methylation"/>
    <property type="evidence" value="ECO:0007669"/>
    <property type="project" value="UniProtKB-KW"/>
</dbReference>
<dbReference type="PANTHER" id="PTHR10259">
    <property type="entry name" value="THIOPURINE S-METHYLTRANSFERASE"/>
    <property type="match status" value="1"/>
</dbReference>
<organism evidence="10 11">
    <name type="scientific">Luteimonas colneyensis</name>
    <dbReference type="NCBI Taxonomy" id="2762230"/>
    <lineage>
        <taxon>Bacteria</taxon>
        <taxon>Pseudomonadati</taxon>
        <taxon>Pseudomonadota</taxon>
        <taxon>Gammaproteobacteria</taxon>
        <taxon>Lysobacterales</taxon>
        <taxon>Lysobacteraceae</taxon>
        <taxon>Luteimonas</taxon>
    </lineage>
</organism>
<keyword evidence="5 9" id="KW-0963">Cytoplasm</keyword>
<name>A0ABR8UEK2_9GAMM</name>
<dbReference type="EMBL" id="JACSQJ010000001">
    <property type="protein sequence ID" value="MBD7986467.1"/>
    <property type="molecule type" value="Genomic_DNA"/>
</dbReference>
<evidence type="ECO:0000256" key="1">
    <source>
        <dbReference type="ARBA" id="ARBA00000903"/>
    </source>
</evidence>
<dbReference type="NCBIfam" id="NF009732">
    <property type="entry name" value="PRK13255.1"/>
    <property type="match status" value="1"/>
</dbReference>
<comment type="subcellular location">
    <subcellularLocation>
        <location evidence="2 9">Cytoplasm</location>
    </subcellularLocation>
</comment>
<keyword evidence="6 9" id="KW-0489">Methyltransferase</keyword>
<feature type="binding site" evidence="9">
    <location>
        <position position="66"/>
    </location>
    <ligand>
        <name>S-adenosyl-L-methionine</name>
        <dbReference type="ChEBI" id="CHEBI:59789"/>
    </ligand>
</feature>
<dbReference type="InterPro" id="IPR029063">
    <property type="entry name" value="SAM-dependent_MTases_sf"/>
</dbReference>
<evidence type="ECO:0000313" key="11">
    <source>
        <dbReference type="Proteomes" id="UP000647183"/>
    </source>
</evidence>
<reference evidence="10 11" key="1">
    <citation type="submission" date="2020-08" db="EMBL/GenBank/DDBJ databases">
        <title>A Genomic Blueprint of the Chicken Gut Microbiome.</title>
        <authorList>
            <person name="Gilroy R."/>
            <person name="Ravi A."/>
            <person name="Getino M."/>
            <person name="Pursley I."/>
            <person name="Horton D.L."/>
            <person name="Alikhan N.-F."/>
            <person name="Baker D."/>
            <person name="Gharbi K."/>
            <person name="Hall N."/>
            <person name="Watson M."/>
            <person name="Adriaenssens E.M."/>
            <person name="Foster-Nyarko E."/>
            <person name="Jarju S."/>
            <person name="Secka A."/>
            <person name="Antonio M."/>
            <person name="Oren A."/>
            <person name="Chaudhuri R."/>
            <person name="La Ragione R.M."/>
            <person name="Hildebrand F."/>
            <person name="Pallen M.J."/>
        </authorList>
    </citation>
    <scope>NUCLEOTIDE SEQUENCE [LARGE SCALE GENOMIC DNA]</scope>
    <source>
        <strain evidence="10 11">Sa2BVA3</strain>
    </source>
</reference>
<evidence type="ECO:0000256" key="3">
    <source>
        <dbReference type="ARBA" id="ARBA00008145"/>
    </source>
</evidence>
<dbReference type="InterPro" id="IPR022474">
    <property type="entry name" value="Thiopur_S-MeTfrase_Se/Te_detox"/>
</dbReference>
<evidence type="ECO:0000256" key="6">
    <source>
        <dbReference type="ARBA" id="ARBA00022603"/>
    </source>
</evidence>
<comment type="caution">
    <text evidence="10">The sequence shown here is derived from an EMBL/GenBank/DDBJ whole genome shotgun (WGS) entry which is preliminary data.</text>
</comment>
<evidence type="ECO:0000256" key="5">
    <source>
        <dbReference type="ARBA" id="ARBA00022490"/>
    </source>
</evidence>
<dbReference type="Proteomes" id="UP000647183">
    <property type="component" value="Unassembled WGS sequence"/>
</dbReference>
<feature type="binding site" evidence="9">
    <location>
        <position position="45"/>
    </location>
    <ligand>
        <name>S-adenosyl-L-methionine</name>
        <dbReference type="ChEBI" id="CHEBI:59789"/>
    </ligand>
</feature>
<sequence>MEPGFWHERWREGRIGFHQPSVTPQLERHWDALGLATGSTVFVPLCGKSLDMRWLAARGHRVLGIELSAIAVREFFSEQGLEPTLRETAYGLHHEAGPFEIIVGDAFGLDRAALAACAGVFDRAALVALPPDLRRRYAHCTWAPLPQGCRGLVVTLEYPQAQKAGPPFAVAAEEMLALFGEDWAPVLLERSDILATEPRFIEAGVDALASAAWRLERQPAR</sequence>
<dbReference type="RefSeq" id="WP_191728421.1">
    <property type="nucleotide sequence ID" value="NZ_JACSQJ010000001.1"/>
</dbReference>
<dbReference type="GO" id="GO:0008119">
    <property type="term" value="F:thiopurine S-methyltransferase activity"/>
    <property type="evidence" value="ECO:0007669"/>
    <property type="project" value="UniProtKB-EC"/>
</dbReference>
<evidence type="ECO:0000256" key="4">
    <source>
        <dbReference type="ARBA" id="ARBA00011905"/>
    </source>
</evidence>
<proteinExistence type="inferred from homology"/>
<dbReference type="InterPro" id="IPR008854">
    <property type="entry name" value="TPMT"/>
</dbReference>
<feature type="binding site" evidence="9">
    <location>
        <position position="123"/>
    </location>
    <ligand>
        <name>S-adenosyl-L-methionine</name>
        <dbReference type="ChEBI" id="CHEBI:59789"/>
    </ligand>
</feature>
<evidence type="ECO:0000256" key="8">
    <source>
        <dbReference type="ARBA" id="ARBA00022691"/>
    </source>
</evidence>